<keyword evidence="3" id="KW-1185">Reference proteome</keyword>
<sequence length="402" mass="44308">MPLRRQRAAVGSLQQWDRTRMDGEENNATPCPRTKQSRLSRRQARRGAPSARPRRSFQPSSITKDHEVAIQHGPAQASLFYLLRGTPALSPNREESSSSPAWCRAGGALVSPNASRQLAYPALSSETTPMVSKRMTRWGPSREKSKGSLSFPPHLTPLCHAATALPVGRHNSSTPSASQQYRRSKGASSACSSRLASLGLGSRCVPLHGRSDLRRDVPDRQKPLLDTRGNLASALDGRLWAHHRKLTENMVVLLRMSGSSLDRRGSADDAHASTRMLYSYRHITSSPPHLCRSGKEGDNVARRPGEETARRMRTGKYLLYRSKAVTANIIQTTVAVTASRIPSFLRLSPLLPIQNATGMREFWYYCLACGGSSSSVRLEGRDEFPLQSRSNSTSSPYTLRHG</sequence>
<evidence type="ECO:0000313" key="3">
    <source>
        <dbReference type="Proteomes" id="UP000076580"/>
    </source>
</evidence>
<evidence type="ECO:0000256" key="1">
    <source>
        <dbReference type="SAM" id="MobiDB-lite"/>
    </source>
</evidence>
<dbReference type="RefSeq" id="XP_040654934.1">
    <property type="nucleotide sequence ID" value="XM_040804830.1"/>
</dbReference>
<feature type="region of interest" description="Disordered" evidence="1">
    <location>
        <begin position="383"/>
        <end position="402"/>
    </location>
</feature>
<accession>A0A151GEU2</accession>
<dbReference type="GeneID" id="63720188"/>
<dbReference type="InParanoid" id="A0A151GEU2"/>
<name>A0A151GEU2_DRECN</name>
<proteinExistence type="predicted"/>
<organism evidence="2 3">
    <name type="scientific">Drechmeria coniospora</name>
    <name type="common">Nematophagous fungus</name>
    <name type="synonym">Meria coniospora</name>
    <dbReference type="NCBI Taxonomy" id="98403"/>
    <lineage>
        <taxon>Eukaryota</taxon>
        <taxon>Fungi</taxon>
        <taxon>Dikarya</taxon>
        <taxon>Ascomycota</taxon>
        <taxon>Pezizomycotina</taxon>
        <taxon>Sordariomycetes</taxon>
        <taxon>Hypocreomycetidae</taxon>
        <taxon>Hypocreales</taxon>
        <taxon>Ophiocordycipitaceae</taxon>
        <taxon>Drechmeria</taxon>
    </lineage>
</organism>
<feature type="region of interest" description="Disordered" evidence="1">
    <location>
        <begin position="289"/>
        <end position="308"/>
    </location>
</feature>
<protein>
    <submittedName>
        <fullName evidence="2">Uncharacterized protein</fullName>
    </submittedName>
</protein>
<feature type="compositionally biased region" description="Polar residues" evidence="1">
    <location>
        <begin position="170"/>
        <end position="181"/>
    </location>
</feature>
<gene>
    <name evidence="2" type="ORF">DCS_07545</name>
</gene>
<evidence type="ECO:0000313" key="2">
    <source>
        <dbReference type="EMBL" id="KYK55582.1"/>
    </source>
</evidence>
<feature type="compositionally biased region" description="Basic residues" evidence="1">
    <location>
        <begin position="35"/>
        <end position="45"/>
    </location>
</feature>
<dbReference type="Proteomes" id="UP000076580">
    <property type="component" value="Chromosome 03"/>
</dbReference>
<comment type="caution">
    <text evidence="2">The sequence shown here is derived from an EMBL/GenBank/DDBJ whole genome shotgun (WGS) entry which is preliminary data.</text>
</comment>
<feature type="region of interest" description="Disordered" evidence="1">
    <location>
        <begin position="166"/>
        <end position="188"/>
    </location>
</feature>
<feature type="compositionally biased region" description="Polar residues" evidence="1">
    <location>
        <begin position="387"/>
        <end position="402"/>
    </location>
</feature>
<feature type="compositionally biased region" description="Basic and acidic residues" evidence="1">
    <location>
        <begin position="293"/>
        <end position="308"/>
    </location>
</feature>
<dbReference type="AlphaFoldDB" id="A0A151GEU2"/>
<feature type="region of interest" description="Disordered" evidence="1">
    <location>
        <begin position="1"/>
        <end position="62"/>
    </location>
</feature>
<reference evidence="2 3" key="1">
    <citation type="journal article" date="2016" name="Sci. Rep.">
        <title>Insights into Adaptations to a Near-Obligate Nematode Endoparasitic Lifestyle from the Finished Genome of Drechmeria coniospora.</title>
        <authorList>
            <person name="Zhang L."/>
            <person name="Zhou Z."/>
            <person name="Guo Q."/>
            <person name="Fokkens L."/>
            <person name="Miskei M."/>
            <person name="Pocsi I."/>
            <person name="Zhang W."/>
            <person name="Chen M."/>
            <person name="Wang L."/>
            <person name="Sun Y."/>
            <person name="Donzelli B.G."/>
            <person name="Gibson D.M."/>
            <person name="Nelson D.R."/>
            <person name="Luo J.G."/>
            <person name="Rep M."/>
            <person name="Liu H."/>
            <person name="Yang S."/>
            <person name="Wang J."/>
            <person name="Krasnoff S.B."/>
            <person name="Xu Y."/>
            <person name="Molnar I."/>
            <person name="Lin M."/>
        </authorList>
    </citation>
    <scope>NUCLEOTIDE SEQUENCE [LARGE SCALE GENOMIC DNA]</scope>
    <source>
        <strain evidence="2 3">ARSEF 6962</strain>
    </source>
</reference>
<dbReference type="EMBL" id="LAYC01000003">
    <property type="protein sequence ID" value="KYK55582.1"/>
    <property type="molecule type" value="Genomic_DNA"/>
</dbReference>